<evidence type="ECO:0000313" key="1">
    <source>
        <dbReference type="EMBL" id="GBN59735.1"/>
    </source>
</evidence>
<dbReference type="AlphaFoldDB" id="A0A4Y2Q6D3"/>
<name>A0A4Y2Q6D3_ARAVE</name>
<comment type="caution">
    <text evidence="1">The sequence shown here is derived from an EMBL/GenBank/DDBJ whole genome shotgun (WGS) entry which is preliminary data.</text>
</comment>
<evidence type="ECO:0000313" key="2">
    <source>
        <dbReference type="Proteomes" id="UP000499080"/>
    </source>
</evidence>
<proteinExistence type="predicted"/>
<sequence length="94" mass="10483">MQVLICKDKEHFITKQLQPITLSIKADFCPKILSSTMCWSILISDSQQSNNASCLDILRAAHVARSLLHQRHTQCLPGFCHPPSPSPKQGRTVS</sequence>
<organism evidence="1 2">
    <name type="scientific">Araneus ventricosus</name>
    <name type="common">Orbweaver spider</name>
    <name type="synonym">Epeira ventricosa</name>
    <dbReference type="NCBI Taxonomy" id="182803"/>
    <lineage>
        <taxon>Eukaryota</taxon>
        <taxon>Metazoa</taxon>
        <taxon>Ecdysozoa</taxon>
        <taxon>Arthropoda</taxon>
        <taxon>Chelicerata</taxon>
        <taxon>Arachnida</taxon>
        <taxon>Araneae</taxon>
        <taxon>Araneomorphae</taxon>
        <taxon>Entelegynae</taxon>
        <taxon>Araneoidea</taxon>
        <taxon>Araneidae</taxon>
        <taxon>Araneus</taxon>
    </lineage>
</organism>
<dbReference type="Proteomes" id="UP000499080">
    <property type="component" value="Unassembled WGS sequence"/>
</dbReference>
<reference evidence="1 2" key="1">
    <citation type="journal article" date="2019" name="Sci. Rep.">
        <title>Orb-weaving spider Araneus ventricosus genome elucidates the spidroin gene catalogue.</title>
        <authorList>
            <person name="Kono N."/>
            <person name="Nakamura H."/>
            <person name="Ohtoshi R."/>
            <person name="Moran D.A.P."/>
            <person name="Shinohara A."/>
            <person name="Yoshida Y."/>
            <person name="Fujiwara M."/>
            <person name="Mori M."/>
            <person name="Tomita M."/>
            <person name="Arakawa K."/>
        </authorList>
    </citation>
    <scope>NUCLEOTIDE SEQUENCE [LARGE SCALE GENOMIC DNA]</scope>
</reference>
<gene>
    <name evidence="1" type="ORF">AVEN_64616_1</name>
</gene>
<dbReference type="EMBL" id="BGPR01013227">
    <property type="protein sequence ID" value="GBN59735.1"/>
    <property type="molecule type" value="Genomic_DNA"/>
</dbReference>
<keyword evidence="2" id="KW-1185">Reference proteome</keyword>
<protein>
    <submittedName>
        <fullName evidence="1">Uncharacterized protein</fullName>
    </submittedName>
</protein>
<accession>A0A4Y2Q6D3</accession>